<organism evidence="1 2">
    <name type="scientific">Flagellimonas zhangzhouensis</name>
    <dbReference type="NCBI Taxonomy" id="1073328"/>
    <lineage>
        <taxon>Bacteria</taxon>
        <taxon>Pseudomonadati</taxon>
        <taxon>Bacteroidota</taxon>
        <taxon>Flavobacteriia</taxon>
        <taxon>Flavobacteriales</taxon>
        <taxon>Flavobacteriaceae</taxon>
        <taxon>Flagellimonas</taxon>
    </lineage>
</organism>
<accession>A0A1H2S3A2</accession>
<name>A0A1H2S3A2_9FLAO</name>
<gene>
    <name evidence="1" type="ORF">SAMN04487892_0902</name>
</gene>
<reference evidence="2" key="1">
    <citation type="submission" date="2016-10" db="EMBL/GenBank/DDBJ databases">
        <authorList>
            <person name="Varghese N."/>
            <person name="Submissions S."/>
        </authorList>
    </citation>
    <scope>NUCLEOTIDE SEQUENCE [LARGE SCALE GENOMIC DNA]</scope>
    <source>
        <strain evidence="2">DSM 25030</strain>
    </source>
</reference>
<dbReference type="STRING" id="1073328.SAMN05216294_2255"/>
<dbReference type="Proteomes" id="UP000199592">
    <property type="component" value="Unassembled WGS sequence"/>
</dbReference>
<evidence type="ECO:0000313" key="2">
    <source>
        <dbReference type="Proteomes" id="UP000199592"/>
    </source>
</evidence>
<dbReference type="EMBL" id="FNMY01000001">
    <property type="protein sequence ID" value="SDW25980.1"/>
    <property type="molecule type" value="Genomic_DNA"/>
</dbReference>
<dbReference type="AlphaFoldDB" id="A0A1H2S3A2"/>
<protein>
    <submittedName>
        <fullName evidence="1">Uncharacterized protein</fullName>
    </submittedName>
</protein>
<evidence type="ECO:0000313" key="1">
    <source>
        <dbReference type="EMBL" id="SDW25980.1"/>
    </source>
</evidence>
<proteinExistence type="predicted"/>
<sequence>MMMIWKLMDVVVRINPSKTHLKSFLPFLVILVLLFNLKDETNIESTNDNLKLSLLEGIKNHTIENQIKVRSIKNSLLRLQQSASDTRQL</sequence>
<keyword evidence="2" id="KW-1185">Reference proteome</keyword>